<feature type="transmembrane region" description="Helical" evidence="1">
    <location>
        <begin position="503"/>
        <end position="526"/>
    </location>
</feature>
<sequence length="691" mass="76674">MSTDAQPESPPTKARLLHRLLQRPTLLLLAPYLLGLLWTSLHPLLSIVTGELKCRGIYIDENGLDVHRHRVDSYPLERVRSPSLQKNEWMHGMEATGMCDALRARHVSGSSIECLRHKVTDQIMFDVVMISPSIGPMVQSPEAIVLVINDALSNTKRGDWYDKSDLHASVLHLIQRLGSKKDCPWLAKTVFVVSPVLYERDTAVGNATSVSYDKSHSSSDLNDLVEAFLSSYSGKQPTQSTKSTPITPLPPSFSYPLIRSLLVLSNIPTHPISLSHHHTEVRILPHGKGGNLPNLDLVFATVLSFQIRDSSGTALRSMYNGDSEFRVHPFRDLEISFVNGMERFWSVVSGGTLEKTLGWKENSAKKVLIQYAQDLGGWLGFVSALILGRSGPHAPALERGIDSLTIELRVPTEPSTTDVTTSSSTPTAIHTHHADLVRCTEQLLRAMSNLHERLHHSVAQYTMPSLIKFVSHGEYIFPAILVSLPLVGRAAMLALRDLKRFRFVFAFLVTGVVCAVTIGIGMWSWYWKKGIAVQEDTTVDLSALGVYLAAHLLVVSVARRTMRIEMSKCFKKSLDGDEKMIALDDFHNSLRFLACICGIYLHVPLLLANYALGFSSSVFWTPLLAILVVPPSKALVLNSWLHLALSFTKIMLLVATAPPVFLVPRIFGSYTTYVNVVYTPLNLMLSALWMS</sequence>
<feature type="transmembrane region" description="Helical" evidence="1">
    <location>
        <begin position="650"/>
        <end position="667"/>
    </location>
</feature>
<keyword evidence="1" id="KW-0472">Membrane</keyword>
<feature type="transmembrane region" description="Helical" evidence="1">
    <location>
        <begin position="538"/>
        <end position="558"/>
    </location>
</feature>
<keyword evidence="3" id="KW-1185">Reference proteome</keyword>
<keyword evidence="1" id="KW-1133">Transmembrane helix</keyword>
<reference evidence="2 3" key="1">
    <citation type="journal article" date="2020" name="G3 (Bethesda)">
        <title>Improved Reference Genome for Cyclotella cryptica CCMP332, a Model for Cell Wall Morphogenesis, Salinity Adaptation, and Lipid Production in Diatoms (Bacillariophyta).</title>
        <authorList>
            <person name="Roberts W.R."/>
            <person name="Downey K.M."/>
            <person name="Ruck E.C."/>
            <person name="Traller J.C."/>
            <person name="Alverson A.J."/>
        </authorList>
    </citation>
    <scope>NUCLEOTIDE SEQUENCE [LARGE SCALE GENOMIC DNA]</scope>
    <source>
        <strain evidence="2 3">CCMP332</strain>
    </source>
</reference>
<proteinExistence type="predicted"/>
<feature type="transmembrane region" description="Helical" evidence="1">
    <location>
        <begin position="475"/>
        <end position="496"/>
    </location>
</feature>
<feature type="transmembrane region" description="Helical" evidence="1">
    <location>
        <begin position="673"/>
        <end position="690"/>
    </location>
</feature>
<dbReference type="Pfam" id="PF04114">
    <property type="entry name" value="Gaa1"/>
    <property type="match status" value="1"/>
</dbReference>
<evidence type="ECO:0000313" key="2">
    <source>
        <dbReference type="EMBL" id="KAL3787563.1"/>
    </source>
</evidence>
<evidence type="ECO:0000256" key="1">
    <source>
        <dbReference type="SAM" id="Phobius"/>
    </source>
</evidence>
<dbReference type="EMBL" id="JABMIG020000172">
    <property type="protein sequence ID" value="KAL3787563.1"/>
    <property type="molecule type" value="Genomic_DNA"/>
</dbReference>
<accession>A0ABD3PIJ8</accession>
<protein>
    <recommendedName>
        <fullName evidence="4">GPI ethanolamine phosphate transferase 1</fullName>
    </recommendedName>
</protein>
<organism evidence="2 3">
    <name type="scientific">Cyclotella cryptica</name>
    <dbReference type="NCBI Taxonomy" id="29204"/>
    <lineage>
        <taxon>Eukaryota</taxon>
        <taxon>Sar</taxon>
        <taxon>Stramenopiles</taxon>
        <taxon>Ochrophyta</taxon>
        <taxon>Bacillariophyta</taxon>
        <taxon>Coscinodiscophyceae</taxon>
        <taxon>Thalassiosirophycidae</taxon>
        <taxon>Stephanodiscales</taxon>
        <taxon>Stephanodiscaceae</taxon>
        <taxon>Cyclotella</taxon>
    </lineage>
</organism>
<dbReference type="PANTHER" id="PTHR13304">
    <property type="entry name" value="GLYCOSYLPHOSPHATIDYLINOSITOL ANCHOR ATTACHMENT 1 PROTEIN"/>
    <property type="match status" value="1"/>
</dbReference>
<keyword evidence="1" id="KW-0812">Transmembrane</keyword>
<dbReference type="InterPro" id="IPR007246">
    <property type="entry name" value="Gaa1"/>
</dbReference>
<name>A0ABD3PIJ8_9STRA</name>
<dbReference type="PANTHER" id="PTHR13304:SF0">
    <property type="entry name" value="GLYCOSYLPHOSPHATIDYLINOSITOL ANCHOR ATTACHMENT 1 PROTEIN"/>
    <property type="match status" value="1"/>
</dbReference>
<comment type="caution">
    <text evidence="2">The sequence shown here is derived from an EMBL/GenBank/DDBJ whole genome shotgun (WGS) entry which is preliminary data.</text>
</comment>
<dbReference type="Proteomes" id="UP001516023">
    <property type="component" value="Unassembled WGS sequence"/>
</dbReference>
<dbReference type="AlphaFoldDB" id="A0ABD3PIJ8"/>
<evidence type="ECO:0000313" key="3">
    <source>
        <dbReference type="Proteomes" id="UP001516023"/>
    </source>
</evidence>
<gene>
    <name evidence="2" type="ORF">HJC23_000051</name>
</gene>
<evidence type="ECO:0008006" key="4">
    <source>
        <dbReference type="Google" id="ProtNLM"/>
    </source>
</evidence>
<feature type="transmembrane region" description="Helical" evidence="1">
    <location>
        <begin position="590"/>
        <end position="612"/>
    </location>
</feature>